<comment type="caution">
    <text evidence="2">The sequence shown here is derived from an EMBL/GenBank/DDBJ whole genome shotgun (WGS) entry which is preliminary data.</text>
</comment>
<protein>
    <submittedName>
        <fullName evidence="2">Uncharacterized protein</fullName>
    </submittedName>
</protein>
<proteinExistence type="predicted"/>
<keyword evidence="3" id="KW-1185">Reference proteome</keyword>
<name>A0ABN9YA87_9DINO</name>
<sequence length="185" mass="18667">GGEASGLSPRRPHPRRGAAPGRATRGRLAGRGLAMARRAVPPRGSPRRRGAAAAALACWCCLQLAFLPRGAAFLPRPAHLLRPPAAAPSAGLAGGLQGLLTLQQAALAQETAVEVRVMDAAAVERGNQASMAAALAAPAAVAATAAPFPTRPRAPPIGAQETGVNANGGQPERRICVQDPAGHFA</sequence>
<evidence type="ECO:0000313" key="3">
    <source>
        <dbReference type="Proteomes" id="UP001189429"/>
    </source>
</evidence>
<gene>
    <name evidence="2" type="ORF">PCOR1329_LOCUS83529</name>
</gene>
<reference evidence="2" key="1">
    <citation type="submission" date="2023-10" db="EMBL/GenBank/DDBJ databases">
        <authorList>
            <person name="Chen Y."/>
            <person name="Shah S."/>
            <person name="Dougan E. K."/>
            <person name="Thang M."/>
            <person name="Chan C."/>
        </authorList>
    </citation>
    <scope>NUCLEOTIDE SEQUENCE [LARGE SCALE GENOMIC DNA]</scope>
</reference>
<evidence type="ECO:0000256" key="1">
    <source>
        <dbReference type="SAM" id="MobiDB-lite"/>
    </source>
</evidence>
<dbReference type="EMBL" id="CAUYUJ010022111">
    <property type="protein sequence ID" value="CAK0908984.1"/>
    <property type="molecule type" value="Genomic_DNA"/>
</dbReference>
<feature type="non-terminal residue" evidence="2">
    <location>
        <position position="1"/>
    </location>
</feature>
<feature type="compositionally biased region" description="Low complexity" evidence="1">
    <location>
        <begin position="17"/>
        <end position="31"/>
    </location>
</feature>
<dbReference type="Proteomes" id="UP001189429">
    <property type="component" value="Unassembled WGS sequence"/>
</dbReference>
<accession>A0ABN9YA87</accession>
<feature type="region of interest" description="Disordered" evidence="1">
    <location>
        <begin position="1"/>
        <end position="31"/>
    </location>
</feature>
<evidence type="ECO:0000313" key="2">
    <source>
        <dbReference type="EMBL" id="CAK0908984.1"/>
    </source>
</evidence>
<organism evidence="2 3">
    <name type="scientific">Prorocentrum cordatum</name>
    <dbReference type="NCBI Taxonomy" id="2364126"/>
    <lineage>
        <taxon>Eukaryota</taxon>
        <taxon>Sar</taxon>
        <taxon>Alveolata</taxon>
        <taxon>Dinophyceae</taxon>
        <taxon>Prorocentrales</taxon>
        <taxon>Prorocentraceae</taxon>
        <taxon>Prorocentrum</taxon>
    </lineage>
</organism>